<keyword evidence="9" id="KW-0902">Two-component regulatory system</keyword>
<protein>
    <recommendedName>
        <fullName evidence="3">histidine kinase</fullName>
        <ecNumber evidence="3">2.7.13.3</ecNumber>
    </recommendedName>
</protein>
<keyword evidence="7 14" id="KW-0418">Kinase</keyword>
<dbReference type="STRING" id="443218.AS9A_2356"/>
<feature type="transmembrane region" description="Helical" evidence="11">
    <location>
        <begin position="465"/>
        <end position="498"/>
    </location>
</feature>
<evidence type="ECO:0000256" key="6">
    <source>
        <dbReference type="ARBA" id="ARBA00022692"/>
    </source>
</evidence>
<feature type="transmembrane region" description="Helical" evidence="11">
    <location>
        <begin position="717"/>
        <end position="741"/>
    </location>
</feature>
<keyword evidence="15" id="KW-1185">Reference proteome</keyword>
<dbReference type="SUPFAM" id="SSF158472">
    <property type="entry name" value="HAMP domain-like"/>
    <property type="match status" value="1"/>
</dbReference>
<dbReference type="InterPro" id="IPR036890">
    <property type="entry name" value="HATPase_C_sf"/>
</dbReference>
<evidence type="ECO:0000256" key="7">
    <source>
        <dbReference type="ARBA" id="ARBA00022777"/>
    </source>
</evidence>
<evidence type="ECO:0000256" key="5">
    <source>
        <dbReference type="ARBA" id="ARBA00022679"/>
    </source>
</evidence>
<evidence type="ECO:0000256" key="4">
    <source>
        <dbReference type="ARBA" id="ARBA00022553"/>
    </source>
</evidence>
<feature type="transmembrane region" description="Helical" evidence="11">
    <location>
        <begin position="393"/>
        <end position="409"/>
    </location>
</feature>
<dbReference type="Gene3D" id="1.10.287.130">
    <property type="match status" value="1"/>
</dbReference>
<feature type="transmembrane region" description="Helical" evidence="11">
    <location>
        <begin position="441"/>
        <end position="459"/>
    </location>
</feature>
<dbReference type="GO" id="GO:0000155">
    <property type="term" value="F:phosphorelay sensor kinase activity"/>
    <property type="evidence" value="ECO:0007669"/>
    <property type="project" value="InterPro"/>
</dbReference>
<feature type="transmembrane region" description="Helical" evidence="11">
    <location>
        <begin position="683"/>
        <end position="705"/>
    </location>
</feature>
<dbReference type="SMART" id="SM00387">
    <property type="entry name" value="HATPase_c"/>
    <property type="match status" value="1"/>
</dbReference>
<keyword evidence="4" id="KW-0597">Phosphoprotein</keyword>
<dbReference type="PROSITE" id="PS50885">
    <property type="entry name" value="HAMP"/>
    <property type="match status" value="1"/>
</dbReference>
<dbReference type="SMART" id="SM00388">
    <property type="entry name" value="HisKA"/>
    <property type="match status" value="1"/>
</dbReference>
<keyword evidence="8 11" id="KW-1133">Transmembrane helix</keyword>
<name>F6ERY8_HOYSD</name>
<evidence type="ECO:0000256" key="10">
    <source>
        <dbReference type="SAM" id="MobiDB-lite"/>
    </source>
</evidence>
<dbReference type="PROSITE" id="PS50109">
    <property type="entry name" value="HIS_KIN"/>
    <property type="match status" value="1"/>
</dbReference>
<dbReference type="EC" id="2.7.13.3" evidence="3"/>
<dbReference type="InterPro" id="IPR050736">
    <property type="entry name" value="Sensor_HK_Regulatory"/>
</dbReference>
<dbReference type="Gene3D" id="6.10.340.10">
    <property type="match status" value="1"/>
</dbReference>
<dbReference type="Pfam" id="PF00672">
    <property type="entry name" value="HAMP"/>
    <property type="match status" value="1"/>
</dbReference>
<dbReference type="SMART" id="SM00304">
    <property type="entry name" value="HAMP"/>
    <property type="match status" value="1"/>
</dbReference>
<dbReference type="CDD" id="cd00075">
    <property type="entry name" value="HATPase"/>
    <property type="match status" value="1"/>
</dbReference>
<keyword evidence="11" id="KW-0472">Membrane</keyword>
<feature type="transmembrane region" description="Helical" evidence="11">
    <location>
        <begin position="652"/>
        <end position="671"/>
    </location>
</feature>
<dbReference type="PANTHER" id="PTHR43711">
    <property type="entry name" value="TWO-COMPONENT HISTIDINE KINASE"/>
    <property type="match status" value="1"/>
</dbReference>
<feature type="transmembrane region" description="Helical" evidence="11">
    <location>
        <begin position="43"/>
        <end position="61"/>
    </location>
</feature>
<feature type="transmembrane region" description="Helical" evidence="11">
    <location>
        <begin position="606"/>
        <end position="632"/>
    </location>
</feature>
<dbReference type="CDD" id="cd00082">
    <property type="entry name" value="HisKA"/>
    <property type="match status" value="1"/>
</dbReference>
<dbReference type="eggNOG" id="COG2770">
    <property type="taxonomic scope" value="Bacteria"/>
</dbReference>
<dbReference type="InterPro" id="IPR036097">
    <property type="entry name" value="HisK_dim/P_sf"/>
</dbReference>
<evidence type="ECO:0000256" key="1">
    <source>
        <dbReference type="ARBA" id="ARBA00000085"/>
    </source>
</evidence>
<dbReference type="GO" id="GO:0005886">
    <property type="term" value="C:plasma membrane"/>
    <property type="evidence" value="ECO:0007669"/>
    <property type="project" value="UniProtKB-SubCell"/>
</dbReference>
<feature type="region of interest" description="Disordered" evidence="10">
    <location>
        <begin position="334"/>
        <end position="371"/>
    </location>
</feature>
<dbReference type="AlphaFoldDB" id="F6ERY8"/>
<evidence type="ECO:0000259" key="12">
    <source>
        <dbReference type="PROSITE" id="PS50109"/>
    </source>
</evidence>
<dbReference type="EMBL" id="CP002786">
    <property type="protein sequence ID" value="AEF40803.1"/>
    <property type="molecule type" value="Genomic_DNA"/>
</dbReference>
<dbReference type="InterPro" id="IPR025291">
    <property type="entry name" value="DUF4153"/>
</dbReference>
<evidence type="ECO:0000313" key="15">
    <source>
        <dbReference type="Proteomes" id="UP000009235"/>
    </source>
</evidence>
<organism evidence="14 15">
    <name type="scientific">Hoyosella subflava (strain DSM 45089 / JCM 17490 / NBRC 109087 / DQS3-9A1)</name>
    <name type="common">Amycolicicoccus subflavus</name>
    <dbReference type="NCBI Taxonomy" id="443218"/>
    <lineage>
        <taxon>Bacteria</taxon>
        <taxon>Bacillati</taxon>
        <taxon>Actinomycetota</taxon>
        <taxon>Actinomycetes</taxon>
        <taxon>Mycobacteriales</taxon>
        <taxon>Hoyosellaceae</taxon>
        <taxon>Hoyosella</taxon>
    </lineage>
</organism>
<dbReference type="Pfam" id="PF02518">
    <property type="entry name" value="HATPase_c"/>
    <property type="match status" value="1"/>
</dbReference>
<feature type="transmembrane region" description="Helical" evidence="11">
    <location>
        <begin position="519"/>
        <end position="544"/>
    </location>
</feature>
<dbReference type="CDD" id="cd06225">
    <property type="entry name" value="HAMP"/>
    <property type="match status" value="1"/>
</dbReference>
<dbReference type="InterPro" id="IPR003660">
    <property type="entry name" value="HAMP_dom"/>
</dbReference>
<comment type="subcellular location">
    <subcellularLocation>
        <location evidence="2">Cell membrane</location>
    </subcellularLocation>
</comment>
<dbReference type="Pfam" id="PF00512">
    <property type="entry name" value="HisKA"/>
    <property type="match status" value="1"/>
</dbReference>
<evidence type="ECO:0000256" key="11">
    <source>
        <dbReference type="SAM" id="Phobius"/>
    </source>
</evidence>
<sequence>MNPDRPLDGFRSIKVKLGILVASSVVAAVLVSEAGSRAGVPAWLTMPVTVAVALAVTQWLARGMTSPLREMTAAASVMATGDYSSRVTTTSRDEVGELARAFNTMAADLSASDQQRRQLVATVSHELRTPLTAQQALLENLVDGVISPDSESLRTALAQAERLSALVSDLLDLSRVDGGVTPLTLSRIDLAELIDQGVREANAAGADRRYIRFDVSVDAAQAEIYADAGRLAQVIANLLDNAVRHSPVGGTVTVRGGALDTQRWALEVFDEGPGIPADRAESVFTRFGSWSDSGGGTGLGLAIASWVCELHGGSISVLPADSGAHLRAVLPTVPSPASVSEPTKENSVPHASSAAVAEPPPARSSAPTPPADSPVAQLFGNAWPERNQKARPDLVLGCVGVGVLAALILPERNNIGLGALLVLFVCGGVVFAASVRKRAPWTMALALVSAGLGSLLVLRDADWLSVLAVLIVVVLTMSALTGARAVAATVLAAASWPVAALRGLPLLGRSMSALSRHSIIWPVLRTVVISVAALVIFGGLFASGDAIFGSWADQLIPDVNADGFVYRSFVGFFVGGTVLAATYVAINPPPVNNTAMTSGRPVHRRFEWLVPLGLVIAIFGVFLAAQASAMWGGHDYVQRTTGLTYAEYVHQGFGQLVAVTFLTLVTVALAARKAPRVTANDRLLLNVSLGLLCVLALAVVGSALLRMYVYQEAYGFTVLRVLVIAFEFWMGLLLVFVLTAGIVRHGRWIPRGALLSAALFILAIGLINPEAFVAQRNIDRYNETGKIDTHYLRRLGPDATPAIVAGLPRELATCIVSAPPNLSDDVLEWNLGRARAAAAAQGLDPSQTTGCDSWLLDQS</sequence>
<feature type="transmembrane region" description="Helical" evidence="11">
    <location>
        <begin position="12"/>
        <end position="31"/>
    </location>
</feature>
<feature type="transmembrane region" description="Helical" evidence="11">
    <location>
        <begin position="748"/>
        <end position="767"/>
    </location>
</feature>
<dbReference type="OrthoDB" id="9757990at2"/>
<feature type="transmembrane region" description="Helical" evidence="11">
    <location>
        <begin position="564"/>
        <end position="586"/>
    </location>
</feature>
<feature type="domain" description="HAMP" evidence="13">
    <location>
        <begin position="62"/>
        <end position="114"/>
    </location>
</feature>
<dbReference type="PANTHER" id="PTHR43711:SF32">
    <property type="entry name" value="SENSOR-TYPE HISTIDINE KINASE PRRB"/>
    <property type="match status" value="1"/>
</dbReference>
<dbReference type="SUPFAM" id="SSF47384">
    <property type="entry name" value="Homodimeric domain of signal transducing histidine kinase"/>
    <property type="match status" value="1"/>
</dbReference>
<evidence type="ECO:0000259" key="13">
    <source>
        <dbReference type="PROSITE" id="PS50885"/>
    </source>
</evidence>
<proteinExistence type="predicted"/>
<evidence type="ECO:0000256" key="2">
    <source>
        <dbReference type="ARBA" id="ARBA00004236"/>
    </source>
</evidence>
<feature type="transmembrane region" description="Helical" evidence="11">
    <location>
        <begin position="415"/>
        <end position="434"/>
    </location>
</feature>
<dbReference type="Gene3D" id="3.30.565.10">
    <property type="entry name" value="Histidine kinase-like ATPase, C-terminal domain"/>
    <property type="match status" value="1"/>
</dbReference>
<feature type="compositionally biased region" description="Low complexity" evidence="10">
    <location>
        <begin position="348"/>
        <end position="357"/>
    </location>
</feature>
<dbReference type="InterPro" id="IPR003661">
    <property type="entry name" value="HisK_dim/P_dom"/>
</dbReference>
<dbReference type="InterPro" id="IPR005467">
    <property type="entry name" value="His_kinase_dom"/>
</dbReference>
<dbReference type="Pfam" id="PF13687">
    <property type="entry name" value="DUF4153"/>
    <property type="match status" value="1"/>
</dbReference>
<dbReference type="HOGENOM" id="CLU_325116_0_0_11"/>
<feature type="compositionally biased region" description="Pro residues" evidence="10">
    <location>
        <begin position="358"/>
        <end position="371"/>
    </location>
</feature>
<dbReference type="PRINTS" id="PR00344">
    <property type="entry name" value="BCTRLSENSOR"/>
</dbReference>
<evidence type="ECO:0000256" key="8">
    <source>
        <dbReference type="ARBA" id="ARBA00022989"/>
    </source>
</evidence>
<dbReference type="eggNOG" id="COG2205">
    <property type="taxonomic scope" value="Bacteria"/>
</dbReference>
<accession>F6ERY8</accession>
<dbReference type="SUPFAM" id="SSF55874">
    <property type="entry name" value="ATPase domain of HSP90 chaperone/DNA topoisomerase II/histidine kinase"/>
    <property type="match status" value="1"/>
</dbReference>
<dbReference type="InterPro" id="IPR004358">
    <property type="entry name" value="Sig_transdc_His_kin-like_C"/>
</dbReference>
<feature type="domain" description="Histidine kinase" evidence="12">
    <location>
        <begin position="122"/>
        <end position="334"/>
    </location>
</feature>
<evidence type="ECO:0000313" key="14">
    <source>
        <dbReference type="EMBL" id="AEF40803.1"/>
    </source>
</evidence>
<dbReference type="RefSeq" id="WP_013807152.1">
    <property type="nucleotide sequence ID" value="NC_015564.1"/>
</dbReference>
<gene>
    <name evidence="14" type="ordered locus">AS9A_2356</name>
</gene>
<dbReference type="KEGG" id="asd:AS9A_2356"/>
<comment type="catalytic activity">
    <reaction evidence="1">
        <text>ATP + protein L-histidine = ADP + protein N-phospho-L-histidine.</text>
        <dbReference type="EC" id="2.7.13.3"/>
    </reaction>
</comment>
<keyword evidence="6 11" id="KW-0812">Transmembrane</keyword>
<evidence type="ECO:0000256" key="9">
    <source>
        <dbReference type="ARBA" id="ARBA00023012"/>
    </source>
</evidence>
<dbReference type="InterPro" id="IPR003594">
    <property type="entry name" value="HATPase_dom"/>
</dbReference>
<evidence type="ECO:0000256" key="3">
    <source>
        <dbReference type="ARBA" id="ARBA00012438"/>
    </source>
</evidence>
<dbReference type="Proteomes" id="UP000009235">
    <property type="component" value="Chromosome"/>
</dbReference>
<reference evidence="14 15" key="1">
    <citation type="journal article" date="2011" name="J. Bacteriol.">
        <title>Complete genome sequence of Amycolicicoccus subflavus DQS3-9A1T, an actinomycete isolated from crude oil-polluted soil.</title>
        <authorList>
            <person name="Cai M."/>
            <person name="Chen W.M."/>
            <person name="Nie Y."/>
            <person name="Chi C.Q."/>
            <person name="Wang Y.N."/>
            <person name="Tang Y.Q."/>
            <person name="Li G.Y."/>
            <person name="Wu X.L."/>
        </authorList>
    </citation>
    <scope>NUCLEOTIDE SEQUENCE [LARGE SCALE GENOMIC DNA]</scope>
    <source>
        <strain evidence="15">DSM 45089 / DQS3-9A1</strain>
    </source>
</reference>
<keyword evidence="5" id="KW-0808">Transferase</keyword>